<proteinExistence type="predicted"/>
<name>A0A7Z0EKJ0_9ACTN</name>
<comment type="caution">
    <text evidence="2">The sequence shown here is derived from an EMBL/GenBank/DDBJ whole genome shotgun (WGS) entry which is preliminary data.</text>
</comment>
<dbReference type="Proteomes" id="UP000572051">
    <property type="component" value="Unassembled WGS sequence"/>
</dbReference>
<protein>
    <recommendedName>
        <fullName evidence="1">Type II CBASS E2 protein domain-containing protein</fullName>
    </recommendedName>
</protein>
<evidence type="ECO:0000313" key="3">
    <source>
        <dbReference type="Proteomes" id="UP000572051"/>
    </source>
</evidence>
<sequence length="206" mass="23025">MTVSTLLAHFGVNVPRYVTMNGEIVFNNVVPESGGGYFHSTHGRVTAVPDHTFHGGPEEADSELSGPARWWDDEVQIMRHVEAMKKAFPNFAYLPASDDLNPCWIGDINTGRGKFRVGVVLRSDKKIPSVTLLNSRRLGAHAGRRWQRSPHLYDNNNPCVASCDDWDPEDHTVATATAWAAHWLAAYTEWRISRKWPVEGCQTVAT</sequence>
<dbReference type="Pfam" id="PF26395">
    <property type="entry name" value="E2-CBASS"/>
    <property type="match status" value="1"/>
</dbReference>
<dbReference type="EMBL" id="JACCFS010000001">
    <property type="protein sequence ID" value="NYJ33686.1"/>
    <property type="molecule type" value="Genomic_DNA"/>
</dbReference>
<gene>
    <name evidence="2" type="ORF">HNR10_001567</name>
</gene>
<dbReference type="AlphaFoldDB" id="A0A7Z0EKJ0"/>
<reference evidence="2 3" key="1">
    <citation type="submission" date="2020-07" db="EMBL/GenBank/DDBJ databases">
        <title>Sequencing the genomes of 1000 actinobacteria strains.</title>
        <authorList>
            <person name="Klenk H.-P."/>
        </authorList>
    </citation>
    <scope>NUCLEOTIDE SEQUENCE [LARGE SCALE GENOMIC DNA]</scope>
    <source>
        <strain evidence="2 3">DSM 44442</strain>
    </source>
</reference>
<dbReference type="RefSeq" id="WP_179822012.1">
    <property type="nucleotide sequence ID" value="NZ_JACCFS010000001.1"/>
</dbReference>
<keyword evidence="3" id="KW-1185">Reference proteome</keyword>
<evidence type="ECO:0000259" key="1">
    <source>
        <dbReference type="Pfam" id="PF26395"/>
    </source>
</evidence>
<organism evidence="2 3">
    <name type="scientific">Nocardiopsis aegyptia</name>
    <dbReference type="NCBI Taxonomy" id="220378"/>
    <lineage>
        <taxon>Bacteria</taxon>
        <taxon>Bacillati</taxon>
        <taxon>Actinomycetota</taxon>
        <taxon>Actinomycetes</taxon>
        <taxon>Streptosporangiales</taxon>
        <taxon>Nocardiopsidaceae</taxon>
        <taxon>Nocardiopsis</taxon>
    </lineage>
</organism>
<feature type="domain" description="Type II CBASS E2 protein" evidence="1">
    <location>
        <begin position="81"/>
        <end position="200"/>
    </location>
</feature>
<evidence type="ECO:0000313" key="2">
    <source>
        <dbReference type="EMBL" id="NYJ33686.1"/>
    </source>
</evidence>
<accession>A0A7Z0EKJ0</accession>
<dbReference type="InterPro" id="IPR058588">
    <property type="entry name" value="E2-CBASS"/>
</dbReference>